<reference evidence="8" key="1">
    <citation type="submission" date="2024-02" db="UniProtKB">
        <authorList>
            <consortium name="WormBaseParasite"/>
        </authorList>
    </citation>
    <scope>IDENTIFICATION</scope>
</reference>
<keyword evidence="4 6" id="KW-0472">Membrane</keyword>
<evidence type="ECO:0000256" key="6">
    <source>
        <dbReference type="SAM" id="Phobius"/>
    </source>
</evidence>
<dbReference type="GO" id="GO:0005765">
    <property type="term" value="C:lysosomal membrane"/>
    <property type="evidence" value="ECO:0007669"/>
    <property type="project" value="TreeGrafter"/>
</dbReference>
<dbReference type="Proteomes" id="UP000887575">
    <property type="component" value="Unassembled WGS sequence"/>
</dbReference>
<dbReference type="PANTHER" id="PTHR23510">
    <property type="entry name" value="INNER MEMBRANE TRANSPORT PROTEIN YAJR"/>
    <property type="match status" value="1"/>
</dbReference>
<feature type="region of interest" description="Disordered" evidence="5">
    <location>
        <begin position="1"/>
        <end position="25"/>
    </location>
</feature>
<dbReference type="WBParaSite" id="MBELARI_LOCUS7118">
    <property type="protein sequence ID" value="MBELARI_LOCUS7118"/>
    <property type="gene ID" value="MBELARI_LOCUS7118"/>
</dbReference>
<feature type="transmembrane region" description="Helical" evidence="6">
    <location>
        <begin position="40"/>
        <end position="64"/>
    </location>
</feature>
<evidence type="ECO:0000256" key="5">
    <source>
        <dbReference type="SAM" id="MobiDB-lite"/>
    </source>
</evidence>
<keyword evidence="7" id="KW-1185">Reference proteome</keyword>
<keyword evidence="2 6" id="KW-0812">Transmembrane</keyword>
<accession>A0AAF3FJ62</accession>
<name>A0AAF3FJ62_9BILA</name>
<dbReference type="PANTHER" id="PTHR23510:SF25">
    <property type="entry name" value="MFS DOMAIN-CONTAINING PROTEIN"/>
    <property type="match status" value="1"/>
</dbReference>
<evidence type="ECO:0000313" key="8">
    <source>
        <dbReference type="WBParaSite" id="MBELARI_LOCUS7118"/>
    </source>
</evidence>
<evidence type="ECO:0000256" key="3">
    <source>
        <dbReference type="ARBA" id="ARBA00022989"/>
    </source>
</evidence>
<sequence length="106" mass="12298">MRDEVHPEFRHKHFHNDSEKSNDSSIQSKFQKIHTEWSKVYIGALLLFFINLEKNVLALSDWLYMKQLDPTVSPDFFGAVLGVARIGHAVATIAFSYWRSKTKTTK</sequence>
<protein>
    <submittedName>
        <fullName evidence="8">Uncharacterized protein</fullName>
    </submittedName>
</protein>
<evidence type="ECO:0000256" key="2">
    <source>
        <dbReference type="ARBA" id="ARBA00022692"/>
    </source>
</evidence>
<dbReference type="InterPro" id="IPR051068">
    <property type="entry name" value="MFS_Domain-Containing_Protein"/>
</dbReference>
<proteinExistence type="predicted"/>
<dbReference type="AlphaFoldDB" id="A0AAF3FJ62"/>
<keyword evidence="3 6" id="KW-1133">Transmembrane helix</keyword>
<feature type="transmembrane region" description="Helical" evidence="6">
    <location>
        <begin position="76"/>
        <end position="98"/>
    </location>
</feature>
<organism evidence="7 8">
    <name type="scientific">Mesorhabditis belari</name>
    <dbReference type="NCBI Taxonomy" id="2138241"/>
    <lineage>
        <taxon>Eukaryota</taxon>
        <taxon>Metazoa</taxon>
        <taxon>Ecdysozoa</taxon>
        <taxon>Nematoda</taxon>
        <taxon>Chromadorea</taxon>
        <taxon>Rhabditida</taxon>
        <taxon>Rhabditina</taxon>
        <taxon>Rhabditomorpha</taxon>
        <taxon>Rhabditoidea</taxon>
        <taxon>Rhabditidae</taxon>
        <taxon>Mesorhabditinae</taxon>
        <taxon>Mesorhabditis</taxon>
    </lineage>
</organism>
<evidence type="ECO:0000313" key="7">
    <source>
        <dbReference type="Proteomes" id="UP000887575"/>
    </source>
</evidence>
<evidence type="ECO:0000256" key="1">
    <source>
        <dbReference type="ARBA" id="ARBA00004141"/>
    </source>
</evidence>
<comment type="subcellular location">
    <subcellularLocation>
        <location evidence="1">Membrane</location>
        <topology evidence="1">Multi-pass membrane protein</topology>
    </subcellularLocation>
</comment>
<evidence type="ECO:0000256" key="4">
    <source>
        <dbReference type="ARBA" id="ARBA00023136"/>
    </source>
</evidence>